<organism evidence="2 3">
    <name type="scientific">Fusarium piperis</name>
    <dbReference type="NCBI Taxonomy" id="1435070"/>
    <lineage>
        <taxon>Eukaryota</taxon>
        <taxon>Fungi</taxon>
        <taxon>Dikarya</taxon>
        <taxon>Ascomycota</taxon>
        <taxon>Pezizomycotina</taxon>
        <taxon>Sordariomycetes</taxon>
        <taxon>Hypocreomycetidae</taxon>
        <taxon>Hypocreales</taxon>
        <taxon>Nectriaceae</taxon>
        <taxon>Fusarium</taxon>
        <taxon>Fusarium solani species complex</taxon>
    </lineage>
</organism>
<dbReference type="InterPro" id="IPR000182">
    <property type="entry name" value="GNAT_dom"/>
</dbReference>
<dbReference type="Pfam" id="PF00583">
    <property type="entry name" value="Acetyltransf_1"/>
    <property type="match status" value="1"/>
</dbReference>
<dbReference type="PANTHER" id="PTHR42791">
    <property type="entry name" value="GNAT FAMILY ACETYLTRANSFERASE"/>
    <property type="match status" value="1"/>
</dbReference>
<dbReference type="SUPFAM" id="SSF55729">
    <property type="entry name" value="Acyl-CoA N-acyltransferases (Nat)"/>
    <property type="match status" value="1"/>
</dbReference>
<dbReference type="PROSITE" id="PS51186">
    <property type="entry name" value="GNAT"/>
    <property type="match status" value="1"/>
</dbReference>
<feature type="domain" description="N-acetyltransferase" evidence="1">
    <location>
        <begin position="15"/>
        <end position="226"/>
    </location>
</feature>
<protein>
    <recommendedName>
        <fullName evidence="1">N-acetyltransferase domain-containing protein</fullName>
    </recommendedName>
</protein>
<sequence>MHENGKIVAGSPDDISIRPVTADDLDAVVEIVIKAFPYDEQFAYRYPYRDKYPEDHYKYTRLYYAEYLNTTFAGQNTIMVATAPDLHNPKETKVIALSIWDNPGDRAPDPDIPAVSPPKNHPERKDCNPARLKAYSEATMKARKEIFVSRFGERQLSLRQMATLPDYWRRGAASKLLIWGMERARKEGVAVPMFAGNMGKLLYIKFGFKELGKVKIQAPAMAWDPNEKGEKVSL</sequence>
<dbReference type="CDD" id="cd04301">
    <property type="entry name" value="NAT_SF"/>
    <property type="match status" value="1"/>
</dbReference>
<comment type="caution">
    <text evidence="2">The sequence shown here is derived from an EMBL/GenBank/DDBJ whole genome shotgun (WGS) entry which is preliminary data.</text>
</comment>
<dbReference type="AlphaFoldDB" id="A0A9W8W6F2"/>
<dbReference type="GO" id="GO:0016747">
    <property type="term" value="F:acyltransferase activity, transferring groups other than amino-acyl groups"/>
    <property type="evidence" value="ECO:0007669"/>
    <property type="project" value="InterPro"/>
</dbReference>
<name>A0A9W8W6F2_9HYPO</name>
<dbReference type="InterPro" id="IPR016181">
    <property type="entry name" value="Acyl_CoA_acyltransferase"/>
</dbReference>
<keyword evidence="3" id="KW-1185">Reference proteome</keyword>
<dbReference type="EMBL" id="JAPEUR010000254">
    <property type="protein sequence ID" value="KAJ4313575.1"/>
    <property type="molecule type" value="Genomic_DNA"/>
</dbReference>
<dbReference type="Proteomes" id="UP001140502">
    <property type="component" value="Unassembled WGS sequence"/>
</dbReference>
<dbReference type="OrthoDB" id="4738875at2759"/>
<dbReference type="InterPro" id="IPR052523">
    <property type="entry name" value="Trichothecene_AcTrans"/>
</dbReference>
<dbReference type="Gene3D" id="3.40.630.30">
    <property type="match status" value="1"/>
</dbReference>
<evidence type="ECO:0000259" key="1">
    <source>
        <dbReference type="PROSITE" id="PS51186"/>
    </source>
</evidence>
<proteinExistence type="predicted"/>
<accession>A0A9W8W6F2</accession>
<reference evidence="2" key="1">
    <citation type="submission" date="2022-10" db="EMBL/GenBank/DDBJ databases">
        <title>Tapping the CABI collections for fungal endophytes: first genome assemblies for Collariella, Neodidymelliopsis, Ascochyta clinopodiicola, Didymella pomorum, Didymosphaeria variabile, Neocosmospora piperis and Neocucurbitaria cava.</title>
        <authorList>
            <person name="Hill R."/>
        </authorList>
    </citation>
    <scope>NUCLEOTIDE SEQUENCE</scope>
    <source>
        <strain evidence="2">IMI 366586</strain>
    </source>
</reference>
<gene>
    <name evidence="2" type="ORF">N0V84_009332</name>
</gene>
<dbReference type="PANTHER" id="PTHR42791:SF2">
    <property type="entry name" value="N-ACETYLTRANSFERASE DOMAIN-CONTAINING PROTEIN"/>
    <property type="match status" value="1"/>
</dbReference>
<evidence type="ECO:0000313" key="2">
    <source>
        <dbReference type="EMBL" id="KAJ4313575.1"/>
    </source>
</evidence>
<evidence type="ECO:0000313" key="3">
    <source>
        <dbReference type="Proteomes" id="UP001140502"/>
    </source>
</evidence>